<feature type="transmembrane region" description="Helical" evidence="7">
    <location>
        <begin position="511"/>
        <end position="532"/>
    </location>
</feature>
<feature type="region of interest" description="Disordered" evidence="6">
    <location>
        <begin position="395"/>
        <end position="416"/>
    </location>
</feature>
<feature type="compositionally biased region" description="Polar residues" evidence="6">
    <location>
        <begin position="8"/>
        <end position="18"/>
    </location>
</feature>
<evidence type="ECO:0000313" key="9">
    <source>
        <dbReference type="Proteomes" id="UP001374579"/>
    </source>
</evidence>
<feature type="transmembrane region" description="Helical" evidence="7">
    <location>
        <begin position="660"/>
        <end position="684"/>
    </location>
</feature>
<feature type="transmembrane region" description="Helical" evidence="7">
    <location>
        <begin position="108"/>
        <end position="133"/>
    </location>
</feature>
<proteinExistence type="predicted"/>
<feature type="transmembrane region" description="Helical" evidence="7">
    <location>
        <begin position="328"/>
        <end position="351"/>
    </location>
</feature>
<evidence type="ECO:0000256" key="5">
    <source>
        <dbReference type="ARBA" id="ARBA00023136"/>
    </source>
</evidence>
<dbReference type="Proteomes" id="UP001374579">
    <property type="component" value="Unassembled WGS sequence"/>
</dbReference>
<feature type="compositionally biased region" description="Polar residues" evidence="6">
    <location>
        <begin position="268"/>
        <end position="277"/>
    </location>
</feature>
<keyword evidence="2" id="KW-0813">Transport</keyword>
<keyword evidence="3 7" id="KW-0812">Transmembrane</keyword>
<organism evidence="8 9">
    <name type="scientific">Littorina saxatilis</name>
    <dbReference type="NCBI Taxonomy" id="31220"/>
    <lineage>
        <taxon>Eukaryota</taxon>
        <taxon>Metazoa</taxon>
        <taxon>Spiralia</taxon>
        <taxon>Lophotrochozoa</taxon>
        <taxon>Mollusca</taxon>
        <taxon>Gastropoda</taxon>
        <taxon>Caenogastropoda</taxon>
        <taxon>Littorinimorpha</taxon>
        <taxon>Littorinoidea</taxon>
        <taxon>Littorinidae</taxon>
        <taxon>Littorina</taxon>
    </lineage>
</organism>
<dbReference type="AlphaFoldDB" id="A0AAN9GAE2"/>
<keyword evidence="4 7" id="KW-1133">Transmembrane helix</keyword>
<dbReference type="SUPFAM" id="SSF103473">
    <property type="entry name" value="MFS general substrate transporter"/>
    <property type="match status" value="1"/>
</dbReference>
<evidence type="ECO:0000256" key="3">
    <source>
        <dbReference type="ARBA" id="ARBA00022692"/>
    </source>
</evidence>
<comment type="subcellular location">
    <subcellularLocation>
        <location evidence="1">Membrane</location>
        <topology evidence="1">Multi-pass membrane protein</topology>
    </subcellularLocation>
</comment>
<dbReference type="GO" id="GO:0008506">
    <property type="term" value="F:sucrose:proton symporter activity"/>
    <property type="evidence" value="ECO:0007669"/>
    <property type="project" value="TreeGrafter"/>
</dbReference>
<evidence type="ECO:0000256" key="7">
    <source>
        <dbReference type="SAM" id="Phobius"/>
    </source>
</evidence>
<evidence type="ECO:0000256" key="2">
    <source>
        <dbReference type="ARBA" id="ARBA00022448"/>
    </source>
</evidence>
<gene>
    <name evidence="8" type="ORF">V1264_023996</name>
</gene>
<dbReference type="PANTHER" id="PTHR19432:SF35">
    <property type="entry name" value="SOLUTE CARRIER FAMILY 45 MEMBER 3 ISOFORM X1"/>
    <property type="match status" value="1"/>
</dbReference>
<dbReference type="EMBL" id="JBAMIC010000011">
    <property type="protein sequence ID" value="KAK7101161.1"/>
    <property type="molecule type" value="Genomic_DNA"/>
</dbReference>
<evidence type="ECO:0000256" key="1">
    <source>
        <dbReference type="ARBA" id="ARBA00004141"/>
    </source>
</evidence>
<evidence type="ECO:0000256" key="4">
    <source>
        <dbReference type="ARBA" id="ARBA00022989"/>
    </source>
</evidence>
<dbReference type="InterPro" id="IPR036259">
    <property type="entry name" value="MFS_trans_sf"/>
</dbReference>
<reference evidence="8 9" key="1">
    <citation type="submission" date="2024-02" db="EMBL/GenBank/DDBJ databases">
        <title>Chromosome-scale genome assembly of the rough periwinkle Littorina saxatilis.</title>
        <authorList>
            <person name="De Jode A."/>
            <person name="Faria R."/>
            <person name="Formenti G."/>
            <person name="Sims Y."/>
            <person name="Smith T.P."/>
            <person name="Tracey A."/>
            <person name="Wood J.M.D."/>
            <person name="Zagrodzka Z.B."/>
            <person name="Johannesson K."/>
            <person name="Butlin R.K."/>
            <person name="Leder E.H."/>
        </authorList>
    </citation>
    <scope>NUCLEOTIDE SEQUENCE [LARGE SCALE GENOMIC DNA]</scope>
    <source>
        <strain evidence="8">Snail1</strain>
        <tissue evidence="8">Muscle</tissue>
    </source>
</reference>
<sequence length="717" mass="75126">MAPRAPVSASQDVTSQRQPLKGDDEDARGDVLSLSLFHKARLCAGLLASEAVGVFSCLFILPLLQTLGTPVSLLTIPGVVSSSMALTLVPLLGCLADGGSQPQHRKKPIVVVAFLIALAGLSFILSGAMLHAWRNPLPIAKGSPSGLNASGTRSSVVNQSGVGLDSLGNEDEAWRGNPAVNYSEAAVFASPTAIAIGRSNASINAGTFHAFATSFVDSSEGFNQNATGITLSWEDVGQEGSTDLKPQKQEAASDVEPSRPRESVLTEAPTSPSHQNQAVADSSFDFLGLPIPALLGMAGFVLIDCGFDVTNVAVKSYMLTHCGPADHVSLLVTGVFMSALGGVATSVAGLVDLATLLPDVNPVCSQAMVESATIIALCVFCCACSLLSAPKRLATPTHSQSPEHLEEEGGVAGEGGDMGVATMTLQTEVQENMIMATTSPVEALMSTSTQVEHTLAGLSVSLGVSYHYNTSTEDVTDTTPLLAHKTRLGSIPEEPRRKSKNACRGGRKWKLFVIWMSVFFTASCLFTFNVTIADYLGKVVFGGDPEAEPESEEHALYEQGLRSAAMCTLVLNLTYVLFSLCHNKVLAALSPKVEYMLVAVALTGMLLALRMTGNMIVAYVTSALIGLNRASLYTVPFMLANNLCHMEAESASSTKGEGHARVGSTMALITCALPCAYLVVSSIIGPLIDVTGDPSAPMLMGVVCSLLAALTVFSYRS</sequence>
<evidence type="ECO:0000256" key="6">
    <source>
        <dbReference type="SAM" id="MobiDB-lite"/>
    </source>
</evidence>
<comment type="caution">
    <text evidence="8">The sequence shown here is derived from an EMBL/GenBank/DDBJ whole genome shotgun (WGS) entry which is preliminary data.</text>
</comment>
<keyword evidence="5 7" id="KW-0472">Membrane</keyword>
<accession>A0AAN9GAE2</accession>
<name>A0AAN9GAE2_9CAEN</name>
<feature type="transmembrane region" description="Helical" evidence="7">
    <location>
        <begin position="616"/>
        <end position="639"/>
    </location>
</feature>
<dbReference type="PANTHER" id="PTHR19432">
    <property type="entry name" value="SUGAR TRANSPORTER"/>
    <property type="match status" value="1"/>
</dbReference>
<protein>
    <submittedName>
        <fullName evidence="8">Uncharacterized protein</fullName>
    </submittedName>
</protein>
<feature type="transmembrane region" description="Helical" evidence="7">
    <location>
        <begin position="286"/>
        <end position="307"/>
    </location>
</feature>
<feature type="transmembrane region" description="Helical" evidence="7">
    <location>
        <begin position="42"/>
        <end position="64"/>
    </location>
</feature>
<evidence type="ECO:0000313" key="8">
    <source>
        <dbReference type="EMBL" id="KAK7101161.1"/>
    </source>
</evidence>
<keyword evidence="9" id="KW-1185">Reference proteome</keyword>
<feature type="transmembrane region" description="Helical" evidence="7">
    <location>
        <begin position="76"/>
        <end position="96"/>
    </location>
</feature>
<feature type="region of interest" description="Disordered" evidence="6">
    <location>
        <begin position="1"/>
        <end position="26"/>
    </location>
</feature>
<feature type="transmembrane region" description="Helical" evidence="7">
    <location>
        <begin position="696"/>
        <end position="715"/>
    </location>
</feature>
<feature type="transmembrane region" description="Helical" evidence="7">
    <location>
        <begin position="371"/>
        <end position="389"/>
    </location>
</feature>
<dbReference type="GO" id="GO:0016020">
    <property type="term" value="C:membrane"/>
    <property type="evidence" value="ECO:0007669"/>
    <property type="project" value="UniProtKB-SubCell"/>
</dbReference>
<feature type="region of interest" description="Disordered" evidence="6">
    <location>
        <begin position="238"/>
        <end position="277"/>
    </location>
</feature>